<dbReference type="SMART" id="SM00465">
    <property type="entry name" value="GIYc"/>
    <property type="match status" value="1"/>
</dbReference>
<dbReference type="AlphaFoldDB" id="A0A9C9K0R8"/>
<accession>A0A9C9K0R8</accession>
<evidence type="ECO:0000259" key="1">
    <source>
        <dbReference type="PROSITE" id="PS50164"/>
    </source>
</evidence>
<dbReference type="SUPFAM" id="SSF82771">
    <property type="entry name" value="GIY-YIG endonuclease"/>
    <property type="match status" value="1"/>
</dbReference>
<gene>
    <name evidence="2" type="ORF">ENI34_08590</name>
</gene>
<dbReference type="Proteomes" id="UP000885826">
    <property type="component" value="Unassembled WGS sequence"/>
</dbReference>
<evidence type="ECO:0000313" key="2">
    <source>
        <dbReference type="EMBL" id="HEC79180.1"/>
    </source>
</evidence>
<dbReference type="InterPro" id="IPR040843">
    <property type="entry name" value="RAMA"/>
</dbReference>
<evidence type="ECO:0000313" key="3">
    <source>
        <dbReference type="Proteomes" id="UP000885826"/>
    </source>
</evidence>
<dbReference type="InterPro" id="IPR000305">
    <property type="entry name" value="GIY-YIG_endonuc"/>
</dbReference>
<dbReference type="Pfam" id="PF01541">
    <property type="entry name" value="GIY-YIG"/>
    <property type="match status" value="1"/>
</dbReference>
<dbReference type="CDD" id="cd00719">
    <property type="entry name" value="GIY-YIG_SF"/>
    <property type="match status" value="1"/>
</dbReference>
<dbReference type="EMBL" id="DRIG01000092">
    <property type="protein sequence ID" value="HEC79180.1"/>
    <property type="molecule type" value="Genomic_DNA"/>
</dbReference>
<comment type="caution">
    <text evidence="2">The sequence shown here is derived from an EMBL/GenBank/DDBJ whole genome shotgun (WGS) entry which is preliminary data.</text>
</comment>
<sequence length="229" mass="27107">MKRKHNPRSLIIHRLENISKTLFKKYYDSITQLIGSSPGIYALYDENELYYVGKSTDLKRRVRYHLRDRHGASWTHFSLYLIRKIAHINEIESLLVRIANPKGNRIVPKGRGSSELLRDLKMMVKKRQQEEFEEMFAKTGRQKRISRSPVRRNLKGLVSKRTPLYRTYKGREYKAYLLPSGIIKFRGKKFTTPSAAAKIVVQRRTVDGWRFWYTKDSNGDWVKLSDLRK</sequence>
<dbReference type="Pfam" id="PF18755">
    <property type="entry name" value="RAMA"/>
    <property type="match status" value="1"/>
</dbReference>
<dbReference type="PROSITE" id="PS50164">
    <property type="entry name" value="GIY_YIG"/>
    <property type="match status" value="1"/>
</dbReference>
<protein>
    <submittedName>
        <fullName evidence="2">DUF2924 domain-containing protein</fullName>
    </submittedName>
</protein>
<proteinExistence type="predicted"/>
<dbReference type="Gene3D" id="3.40.1440.10">
    <property type="entry name" value="GIY-YIG endonuclease"/>
    <property type="match status" value="1"/>
</dbReference>
<feature type="domain" description="GIY-YIG" evidence="1">
    <location>
        <begin position="36"/>
        <end position="134"/>
    </location>
</feature>
<dbReference type="InterPro" id="IPR035901">
    <property type="entry name" value="GIY-YIG_endonuc_sf"/>
</dbReference>
<reference evidence="2" key="1">
    <citation type="journal article" date="2020" name="mSystems">
        <title>Genome- and Community-Level Interaction Insights into Carbon Utilization and Element Cycling Functions of Hydrothermarchaeota in Hydrothermal Sediment.</title>
        <authorList>
            <person name="Zhou Z."/>
            <person name="Liu Y."/>
            <person name="Xu W."/>
            <person name="Pan J."/>
            <person name="Luo Z.H."/>
            <person name="Li M."/>
        </authorList>
    </citation>
    <scope>NUCLEOTIDE SEQUENCE</scope>
    <source>
        <strain evidence="2">HyVt-388</strain>
    </source>
</reference>
<organism evidence="2 3">
    <name type="scientific">candidate division WOR-3 bacterium</name>
    <dbReference type="NCBI Taxonomy" id="2052148"/>
    <lineage>
        <taxon>Bacteria</taxon>
        <taxon>Bacteria division WOR-3</taxon>
    </lineage>
</organism>
<name>A0A9C9K0R8_UNCW3</name>